<organism evidence="7 8">
    <name type="scientific">Tanacetum coccineum</name>
    <dbReference type="NCBI Taxonomy" id="301880"/>
    <lineage>
        <taxon>Eukaryota</taxon>
        <taxon>Viridiplantae</taxon>
        <taxon>Streptophyta</taxon>
        <taxon>Embryophyta</taxon>
        <taxon>Tracheophyta</taxon>
        <taxon>Spermatophyta</taxon>
        <taxon>Magnoliopsida</taxon>
        <taxon>eudicotyledons</taxon>
        <taxon>Gunneridae</taxon>
        <taxon>Pentapetalae</taxon>
        <taxon>asterids</taxon>
        <taxon>campanulids</taxon>
        <taxon>Asterales</taxon>
        <taxon>Asteraceae</taxon>
        <taxon>Asteroideae</taxon>
        <taxon>Anthemideae</taxon>
        <taxon>Anthemidinae</taxon>
        <taxon>Tanacetum</taxon>
    </lineage>
</organism>
<dbReference type="PROSITE" id="PS51840">
    <property type="entry name" value="C2_NT"/>
    <property type="match status" value="1"/>
</dbReference>
<dbReference type="PANTHER" id="PTHR47270">
    <property type="entry name" value="PROTEIN MLP1-LIKE"/>
    <property type="match status" value="1"/>
</dbReference>
<dbReference type="InterPro" id="IPR036259">
    <property type="entry name" value="MFS_trans_sf"/>
</dbReference>
<reference evidence="7" key="2">
    <citation type="submission" date="2022-01" db="EMBL/GenBank/DDBJ databases">
        <authorList>
            <person name="Yamashiro T."/>
            <person name="Shiraishi A."/>
            <person name="Satake H."/>
            <person name="Nakayama K."/>
        </authorList>
    </citation>
    <scope>NUCLEOTIDE SEQUENCE</scope>
</reference>
<evidence type="ECO:0000313" key="7">
    <source>
        <dbReference type="EMBL" id="GJT50980.1"/>
    </source>
</evidence>
<feature type="coiled-coil region" evidence="4">
    <location>
        <begin position="859"/>
        <end position="911"/>
    </location>
</feature>
<dbReference type="EMBL" id="BQNB010016367">
    <property type="protein sequence ID" value="GJT50980.1"/>
    <property type="molecule type" value="Genomic_DNA"/>
</dbReference>
<feature type="coiled-coil region" evidence="4">
    <location>
        <begin position="937"/>
        <end position="964"/>
    </location>
</feature>
<gene>
    <name evidence="7" type="ORF">Tco_0977137</name>
</gene>
<feature type="compositionally biased region" description="Polar residues" evidence="5">
    <location>
        <begin position="570"/>
        <end position="580"/>
    </location>
</feature>
<comment type="caution">
    <text evidence="7">The sequence shown here is derived from an EMBL/GenBank/DDBJ whole genome shotgun (WGS) entry which is preliminary data.</text>
</comment>
<name>A0ABQ5EJ85_9ASTR</name>
<dbReference type="Pfam" id="PF13516">
    <property type="entry name" value="LRR_6"/>
    <property type="match status" value="1"/>
</dbReference>
<dbReference type="InterPro" id="IPR001611">
    <property type="entry name" value="Leu-rich_rpt"/>
</dbReference>
<dbReference type="InterPro" id="IPR032675">
    <property type="entry name" value="LRR_dom_sf"/>
</dbReference>
<comment type="similarity">
    <text evidence="3">Belongs to the major facilitator superfamily. Phosphate:H(+) symporter (TC 2.A.1.9) family.</text>
</comment>
<dbReference type="Proteomes" id="UP001151760">
    <property type="component" value="Unassembled WGS sequence"/>
</dbReference>
<feature type="coiled-coil region" evidence="4">
    <location>
        <begin position="790"/>
        <end position="817"/>
    </location>
</feature>
<dbReference type="PANTHER" id="PTHR47270:SF3">
    <property type="entry name" value="HYPOTETICAL PROTEIN"/>
    <property type="match status" value="1"/>
</dbReference>
<evidence type="ECO:0000256" key="3">
    <source>
        <dbReference type="ARBA" id="ARBA00044504"/>
    </source>
</evidence>
<dbReference type="SUPFAM" id="SSF52058">
    <property type="entry name" value="L domain-like"/>
    <property type="match status" value="1"/>
</dbReference>
<feature type="coiled-coil region" evidence="4">
    <location>
        <begin position="697"/>
        <end position="761"/>
    </location>
</feature>
<keyword evidence="4" id="KW-0175">Coiled coil</keyword>
<evidence type="ECO:0000256" key="2">
    <source>
        <dbReference type="ARBA" id="ARBA00022737"/>
    </source>
</evidence>
<evidence type="ECO:0000256" key="5">
    <source>
        <dbReference type="SAM" id="MobiDB-lite"/>
    </source>
</evidence>
<dbReference type="InterPro" id="IPR013210">
    <property type="entry name" value="LRR_N_plant-typ"/>
</dbReference>
<evidence type="ECO:0000256" key="4">
    <source>
        <dbReference type="SAM" id="Coils"/>
    </source>
</evidence>
<proteinExistence type="inferred from homology"/>
<dbReference type="Pfam" id="PF10358">
    <property type="entry name" value="NT-C2"/>
    <property type="match status" value="1"/>
</dbReference>
<feature type="compositionally biased region" description="Basic and acidic residues" evidence="5">
    <location>
        <begin position="548"/>
        <end position="557"/>
    </location>
</feature>
<protein>
    <submittedName>
        <fullName evidence="7">Probable LRR receptor-like serine/threonine-protein kinase</fullName>
    </submittedName>
</protein>
<sequence length="967" mass="109037">MSNNSYRKNVASGGSGSFGGSAALSSNNYKKNNTNGGSGSSRCYGGTKNIGSTAGSGDLGLQLYPMFIQKAVESSNRRTAIRFSVLKQRRYWFPLMIEIGLLMLQQPTRTNGVLFYSSTIFQSAPSNLVAGNNLAGAVQQILDMGGGTWDRDTAVKVIEFLRIFAQMFLIVNSGNKASADLLDADKEVLISLRSFLMPGNKVNHGNYNQWDPHSQSPCNWPGISCSSNRVTGINLSKNNITGNIFSNFSALTELTHLDLSTNTIHNSLPADLGNCQNLKVLNLSHNMIEGELNMVGLRSLEVLDLSFNRLCGNMFMSFPMICNSLVVVNLSANNFSGEIGWSIEGCPKLEYVDLSTNYLTGNLWFGFQMFKEFRVCENRLNDMLPTWIFKGNCSLEVIDVSENGLTGEIPTSISKMWDKLLVSIISVETRKTIARSSKALVRNGTCQWTETLSESIWISHYDSSKELEEHLFKLVVSMGPARSGILGEATVNIARYYSSSRSPAPVSLPLKKCNYGTVLQDKIYVLTPDQIFWVEGSKYSGSNQEEELTNKDYDDAGNRSLGSEAPPNLSAKSTSSQDMHPTSLLEWIRNHKYLTRITHDEQEQAYSDSPSPVPQTTSIINATSSKNLLEAAEDTIGELRVNPNCGNGDHRNSQMELSAPQPERDGMKKEVDHIKMLLKESVVKQKATMESNSTFKSEEQKEIEEDQMREIQELRSKVSEVEKECSEETKRMKTWNFFQNKKLKLQEKEELQENMEIALNESNITSKCLDNLRNDLMVLSSSVDSQVYTNKLLERKAKELEKVKGKMELRLFEMEEENIELIKSKENVPSYSKRVADLEEKYSSMEDYTFKEKCLSSHLDELNQENWKLKEKVTLEESLLKQMYLEKTVEIENFQKEVEYLKEEITRVHEKRSMLTSEKSKLESSLKEVNSITELIERGLQAVCEESELNIQNLKTELATIKQNHKI</sequence>
<dbReference type="Gene3D" id="1.20.1250.20">
    <property type="entry name" value="MFS general substrate transporter like domains"/>
    <property type="match status" value="1"/>
</dbReference>
<keyword evidence="2" id="KW-0677">Repeat</keyword>
<evidence type="ECO:0000256" key="1">
    <source>
        <dbReference type="ARBA" id="ARBA00022614"/>
    </source>
</evidence>
<evidence type="ECO:0000259" key="6">
    <source>
        <dbReference type="PROSITE" id="PS51840"/>
    </source>
</evidence>
<feature type="region of interest" description="Disordered" evidence="5">
    <location>
        <begin position="543"/>
        <end position="580"/>
    </location>
</feature>
<feature type="domain" description="C2 NT-type" evidence="6">
    <location>
        <begin position="381"/>
        <end position="527"/>
    </location>
</feature>
<evidence type="ECO:0000313" key="8">
    <source>
        <dbReference type="Proteomes" id="UP001151760"/>
    </source>
</evidence>
<keyword evidence="8" id="KW-1185">Reference proteome</keyword>
<keyword evidence="1" id="KW-0433">Leucine-rich repeat</keyword>
<dbReference type="PROSITE" id="PS51450">
    <property type="entry name" value="LRR"/>
    <property type="match status" value="1"/>
</dbReference>
<accession>A0ABQ5EJ85</accession>
<dbReference type="Pfam" id="PF00560">
    <property type="entry name" value="LRR_1"/>
    <property type="match status" value="1"/>
</dbReference>
<dbReference type="Gene3D" id="3.80.10.10">
    <property type="entry name" value="Ribonuclease Inhibitor"/>
    <property type="match status" value="2"/>
</dbReference>
<reference evidence="7" key="1">
    <citation type="journal article" date="2022" name="Int. J. Mol. Sci.">
        <title>Draft Genome of Tanacetum Coccineum: Genomic Comparison of Closely Related Tanacetum-Family Plants.</title>
        <authorList>
            <person name="Yamashiro T."/>
            <person name="Shiraishi A."/>
            <person name="Nakayama K."/>
            <person name="Satake H."/>
        </authorList>
    </citation>
    <scope>NUCLEOTIDE SEQUENCE</scope>
</reference>
<dbReference type="Pfam" id="PF08263">
    <property type="entry name" value="LRRNT_2"/>
    <property type="match status" value="1"/>
</dbReference>
<dbReference type="InterPro" id="IPR019448">
    <property type="entry name" value="NT-C2"/>
</dbReference>